<organism evidence="14 15">
    <name type="scientific">Monodon monoceros</name>
    <name type="common">Narwhal</name>
    <name type="synonym">Ceratodon monodon</name>
    <dbReference type="NCBI Taxonomy" id="40151"/>
    <lineage>
        <taxon>Eukaryota</taxon>
        <taxon>Metazoa</taxon>
        <taxon>Chordata</taxon>
        <taxon>Craniata</taxon>
        <taxon>Vertebrata</taxon>
        <taxon>Euteleostomi</taxon>
        <taxon>Mammalia</taxon>
        <taxon>Eutheria</taxon>
        <taxon>Laurasiatheria</taxon>
        <taxon>Artiodactyla</taxon>
        <taxon>Whippomorpha</taxon>
        <taxon>Cetacea</taxon>
        <taxon>Odontoceti</taxon>
        <taxon>Monodontidae</taxon>
        <taxon>Monodon</taxon>
    </lineage>
</organism>
<dbReference type="InterPro" id="IPR032569">
    <property type="entry name" value="NPM1_C"/>
</dbReference>
<dbReference type="GO" id="GO:0005730">
    <property type="term" value="C:nucleolus"/>
    <property type="evidence" value="ECO:0007669"/>
    <property type="project" value="UniProtKB-SubCell"/>
</dbReference>
<dbReference type="GO" id="GO:0006338">
    <property type="term" value="P:chromatin remodeling"/>
    <property type="evidence" value="ECO:0007669"/>
    <property type="project" value="TreeGrafter"/>
</dbReference>
<evidence type="ECO:0000313" key="15">
    <source>
        <dbReference type="Proteomes" id="UP000308365"/>
    </source>
</evidence>
<protein>
    <recommendedName>
        <fullName evidence="5">Nucleophosmin</fullName>
    </recommendedName>
</protein>
<keyword evidence="8" id="KW-0694">RNA-binding</keyword>
<dbReference type="GO" id="GO:0000055">
    <property type="term" value="P:ribosomal large subunit export from nucleus"/>
    <property type="evidence" value="ECO:0007669"/>
    <property type="project" value="TreeGrafter"/>
</dbReference>
<evidence type="ECO:0000259" key="13">
    <source>
        <dbReference type="Pfam" id="PF16276"/>
    </source>
</evidence>
<feature type="compositionally biased region" description="Polar residues" evidence="11">
    <location>
        <begin position="199"/>
        <end position="217"/>
    </location>
</feature>
<keyword evidence="10" id="KW-0539">Nucleus</keyword>
<dbReference type="Pfam" id="PF16276">
    <property type="entry name" value="NPM1-C"/>
    <property type="match status" value="1"/>
</dbReference>
<dbReference type="FunFam" id="2.60.120.340:FF:000001">
    <property type="entry name" value="Nucleophosmin 1"/>
    <property type="match status" value="1"/>
</dbReference>
<feature type="compositionally biased region" description="Acidic residues" evidence="11">
    <location>
        <begin position="157"/>
        <end position="184"/>
    </location>
</feature>
<dbReference type="GO" id="GO:0003723">
    <property type="term" value="F:RNA binding"/>
    <property type="evidence" value="ECO:0007669"/>
    <property type="project" value="UniProtKB-KW"/>
</dbReference>
<dbReference type="InterPro" id="IPR004301">
    <property type="entry name" value="Nucleoplasmin"/>
</dbReference>
<evidence type="ECO:0000256" key="4">
    <source>
        <dbReference type="ARBA" id="ARBA00010744"/>
    </source>
</evidence>
<evidence type="ECO:0000256" key="2">
    <source>
        <dbReference type="ARBA" id="ARBA00004604"/>
    </source>
</evidence>
<dbReference type="GO" id="GO:1990904">
    <property type="term" value="C:ribonucleoprotein complex"/>
    <property type="evidence" value="ECO:0007669"/>
    <property type="project" value="TreeGrafter"/>
</dbReference>
<comment type="caution">
    <text evidence="14">The sequence shown here is derived from an EMBL/GenBank/DDBJ whole genome shotgun (WGS) entry which is preliminary data.</text>
</comment>
<dbReference type="GO" id="GO:0005737">
    <property type="term" value="C:cytoplasm"/>
    <property type="evidence" value="ECO:0007669"/>
    <property type="project" value="UniProtKB-SubCell"/>
</dbReference>
<dbReference type="GO" id="GO:0042274">
    <property type="term" value="P:ribosomal small subunit biogenesis"/>
    <property type="evidence" value="ECO:0007669"/>
    <property type="project" value="TreeGrafter"/>
</dbReference>
<feature type="region of interest" description="Disordered" evidence="11">
    <location>
        <begin position="116"/>
        <end position="223"/>
    </location>
</feature>
<dbReference type="GO" id="GO:0010824">
    <property type="term" value="P:regulation of centrosome duplication"/>
    <property type="evidence" value="ECO:0007669"/>
    <property type="project" value="TreeGrafter"/>
</dbReference>
<proteinExistence type="inferred from homology"/>
<dbReference type="PANTHER" id="PTHR22747:SF28">
    <property type="entry name" value="NUCLEOPHOSMIN"/>
    <property type="match status" value="1"/>
</dbReference>
<dbReference type="GO" id="GO:0042393">
    <property type="term" value="F:histone binding"/>
    <property type="evidence" value="ECO:0007669"/>
    <property type="project" value="TreeGrafter"/>
</dbReference>
<dbReference type="GO" id="GO:0005654">
    <property type="term" value="C:nucleoplasm"/>
    <property type="evidence" value="ECO:0007669"/>
    <property type="project" value="UniProtKB-SubCell"/>
</dbReference>
<dbReference type="AlphaFoldDB" id="A0A4U1ETQ7"/>
<evidence type="ECO:0000256" key="3">
    <source>
        <dbReference type="ARBA" id="ARBA00004642"/>
    </source>
</evidence>
<sequence length="356" mass="40158">MRSPPLIVEFFSSFTGCELKADKDYHFKVDNDENEHQLSLRTVSLGAGAKDELHIVEAEAMNYEGSPIKVTLATLKMSVQPTVSLGGFEITPPVVLRLKCGSGPVHISGQHLVAVEEDAESEDEEEEDVKLLSISGKRSAPGSGSKVPQKKVKLAADEDEDDDDDDDDDDEDDDDDDFDDEEAEEKAPVKKSVRDTPAKNAQKSNQNGKDSKPSTPRSKGGSLPKVEAKFINYVKNCFRMTDQEVTELCWRHDQIQNFYYWREVENECQIAVLLVYFENEVLVAEENVDFRIHVENQTRARDDVSRKQLRLYQLYSRTSGKHIQVLGRRISARGEDGDKYGSITCPKLPLQRGWEE</sequence>
<evidence type="ECO:0000313" key="14">
    <source>
        <dbReference type="EMBL" id="TKC39998.1"/>
    </source>
</evidence>
<dbReference type="InterPro" id="IPR036824">
    <property type="entry name" value="Nucleoplasmin_core_dom_sf"/>
</dbReference>
<dbReference type="Proteomes" id="UP000308365">
    <property type="component" value="Unassembled WGS sequence"/>
</dbReference>
<comment type="subcellular location">
    <subcellularLocation>
        <location evidence="1">Cytoplasm</location>
    </subcellularLocation>
    <subcellularLocation>
        <location evidence="2">Nucleus</location>
        <location evidence="2">Nucleolus</location>
    </subcellularLocation>
    <subcellularLocation>
        <location evidence="3">Nucleus</location>
        <location evidence="3">Nucleoplasm</location>
    </subcellularLocation>
</comment>
<evidence type="ECO:0000256" key="10">
    <source>
        <dbReference type="ARBA" id="ARBA00023242"/>
    </source>
</evidence>
<evidence type="ECO:0000256" key="8">
    <source>
        <dbReference type="ARBA" id="ARBA00022884"/>
    </source>
</evidence>
<evidence type="ECO:0000256" key="11">
    <source>
        <dbReference type="SAM" id="MobiDB-lite"/>
    </source>
</evidence>
<keyword evidence="7" id="KW-0597">Phosphoprotein</keyword>
<dbReference type="GO" id="GO:0000056">
    <property type="term" value="P:ribosomal small subunit export from nucleus"/>
    <property type="evidence" value="ECO:0007669"/>
    <property type="project" value="TreeGrafter"/>
</dbReference>
<keyword evidence="6" id="KW-0963">Cytoplasm</keyword>
<comment type="similarity">
    <text evidence="4">Belongs to the nucleoplasmin family.</text>
</comment>
<dbReference type="SUPFAM" id="SSF69203">
    <property type="entry name" value="Nucleoplasmin-like core domain"/>
    <property type="match status" value="1"/>
</dbReference>
<evidence type="ECO:0000256" key="6">
    <source>
        <dbReference type="ARBA" id="ARBA00022490"/>
    </source>
</evidence>
<dbReference type="Gene3D" id="2.80.10.50">
    <property type="match status" value="1"/>
</dbReference>
<dbReference type="GO" id="GO:0042273">
    <property type="term" value="P:ribosomal large subunit biogenesis"/>
    <property type="evidence" value="ECO:0007669"/>
    <property type="project" value="TreeGrafter"/>
</dbReference>
<dbReference type="Gene3D" id="1.10.10.2100">
    <property type="match status" value="1"/>
</dbReference>
<evidence type="ECO:0000259" key="12">
    <source>
        <dbReference type="Pfam" id="PF03066"/>
    </source>
</evidence>
<accession>A0A4U1ETQ7</accession>
<dbReference type="GO" id="GO:0003682">
    <property type="term" value="F:chromatin binding"/>
    <property type="evidence" value="ECO:0007669"/>
    <property type="project" value="TreeGrafter"/>
</dbReference>
<evidence type="ECO:0000256" key="7">
    <source>
        <dbReference type="ARBA" id="ARBA00022553"/>
    </source>
</evidence>
<reference evidence="15" key="1">
    <citation type="journal article" date="2019" name="IScience">
        <title>Narwhal Genome Reveals Long-Term Low Genetic Diversity despite Current Large Abundance Size.</title>
        <authorList>
            <person name="Westbury M.V."/>
            <person name="Petersen B."/>
            <person name="Garde E."/>
            <person name="Heide-Jorgensen M.P."/>
            <person name="Lorenzen E.D."/>
        </authorList>
    </citation>
    <scope>NUCLEOTIDE SEQUENCE [LARGE SCALE GENOMIC DNA]</scope>
</reference>
<dbReference type="Pfam" id="PF03066">
    <property type="entry name" value="Nucleoplasmin"/>
    <property type="match status" value="1"/>
</dbReference>
<evidence type="ECO:0000256" key="1">
    <source>
        <dbReference type="ARBA" id="ARBA00004496"/>
    </source>
</evidence>
<feature type="domain" description="Nucleoplasmin core" evidence="12">
    <location>
        <begin position="16"/>
        <end position="113"/>
    </location>
</feature>
<dbReference type="EMBL" id="RWIC01000812">
    <property type="protein sequence ID" value="TKC39998.1"/>
    <property type="molecule type" value="Genomic_DNA"/>
</dbReference>
<keyword evidence="9" id="KW-0143">Chaperone</keyword>
<feature type="compositionally biased region" description="Acidic residues" evidence="11">
    <location>
        <begin position="116"/>
        <end position="128"/>
    </location>
</feature>
<dbReference type="GO" id="GO:0045944">
    <property type="term" value="P:positive regulation of transcription by RNA polymerase II"/>
    <property type="evidence" value="ECO:0007669"/>
    <property type="project" value="TreeGrafter"/>
</dbReference>
<dbReference type="Gene3D" id="2.60.120.340">
    <property type="entry name" value="Nucleoplasmin core domain"/>
    <property type="match status" value="1"/>
</dbReference>
<name>A0A4U1ETQ7_MONMO</name>
<dbReference type="GO" id="GO:0005813">
    <property type="term" value="C:centrosome"/>
    <property type="evidence" value="ECO:0007669"/>
    <property type="project" value="TreeGrafter"/>
</dbReference>
<evidence type="ECO:0000256" key="9">
    <source>
        <dbReference type="ARBA" id="ARBA00023186"/>
    </source>
</evidence>
<evidence type="ECO:0000256" key="5">
    <source>
        <dbReference type="ARBA" id="ARBA00020749"/>
    </source>
</evidence>
<feature type="compositionally biased region" description="Basic and acidic residues" evidence="11">
    <location>
        <begin position="185"/>
        <end position="197"/>
    </location>
</feature>
<feature type="domain" description="Nucleophosmin C-terminal" evidence="13">
    <location>
        <begin position="214"/>
        <end position="252"/>
    </location>
</feature>
<gene>
    <name evidence="14" type="ORF">EI555_006555</name>
</gene>
<dbReference type="InterPro" id="IPR024057">
    <property type="entry name" value="Nucleoplasmin_core_dom"/>
</dbReference>
<dbReference type="PANTHER" id="PTHR22747">
    <property type="entry name" value="NUCLEOPLASMIN"/>
    <property type="match status" value="1"/>
</dbReference>